<gene>
    <name evidence="11" type="ORF">DMN91_010373</name>
</gene>
<dbReference type="Proteomes" id="UP000279307">
    <property type="component" value="Chromosome 10"/>
</dbReference>
<proteinExistence type="inferred from homology"/>
<keyword evidence="4 10" id="KW-0812">Transmembrane</keyword>
<evidence type="ECO:0000256" key="3">
    <source>
        <dbReference type="ARBA" id="ARBA00022606"/>
    </source>
</evidence>
<evidence type="ECO:0000256" key="6">
    <source>
        <dbReference type="ARBA" id="ARBA00022989"/>
    </source>
</evidence>
<keyword evidence="2" id="KW-1003">Cell membrane</keyword>
<keyword evidence="7 10" id="KW-0472">Membrane</keyword>
<keyword evidence="5 10" id="KW-0552">Olfaction</keyword>
<evidence type="ECO:0000256" key="4">
    <source>
        <dbReference type="ARBA" id="ARBA00022692"/>
    </source>
</evidence>
<feature type="transmembrane region" description="Helical" evidence="10">
    <location>
        <begin position="120"/>
        <end position="153"/>
    </location>
</feature>
<dbReference type="PANTHER" id="PTHR21137">
    <property type="entry name" value="ODORANT RECEPTOR"/>
    <property type="match status" value="1"/>
</dbReference>
<evidence type="ECO:0000256" key="2">
    <source>
        <dbReference type="ARBA" id="ARBA00022475"/>
    </source>
</evidence>
<dbReference type="GO" id="GO:0005549">
    <property type="term" value="F:odorant binding"/>
    <property type="evidence" value="ECO:0007669"/>
    <property type="project" value="InterPro"/>
</dbReference>
<feature type="transmembrane region" description="Helical" evidence="10">
    <location>
        <begin position="365"/>
        <end position="387"/>
    </location>
</feature>
<evidence type="ECO:0000313" key="12">
    <source>
        <dbReference type="Proteomes" id="UP000279307"/>
    </source>
</evidence>
<keyword evidence="8 10" id="KW-0675">Receptor</keyword>
<dbReference type="EMBL" id="QOIP01000010">
    <property type="protein sequence ID" value="RLU18130.1"/>
    <property type="molecule type" value="Genomic_DNA"/>
</dbReference>
<dbReference type="OrthoDB" id="7550312at2759"/>
<keyword evidence="9 10" id="KW-0807">Transducer</keyword>
<dbReference type="PANTHER" id="PTHR21137:SF35">
    <property type="entry name" value="ODORANT RECEPTOR 19A-RELATED"/>
    <property type="match status" value="1"/>
</dbReference>
<feature type="transmembrane region" description="Helical" evidence="10">
    <location>
        <begin position="266"/>
        <end position="286"/>
    </location>
</feature>
<evidence type="ECO:0000256" key="1">
    <source>
        <dbReference type="ARBA" id="ARBA00004651"/>
    </source>
</evidence>
<keyword evidence="3 10" id="KW-0716">Sensory transduction</keyword>
<comment type="caution">
    <text evidence="11">The sequence shown here is derived from an EMBL/GenBank/DDBJ whole genome shotgun (WGS) entry which is preliminary data.</text>
</comment>
<dbReference type="Pfam" id="PF02949">
    <property type="entry name" value="7tm_6"/>
    <property type="match status" value="1"/>
</dbReference>
<feature type="transmembrane region" description="Helical" evidence="10">
    <location>
        <begin position="298"/>
        <end position="317"/>
    </location>
</feature>
<comment type="similarity">
    <text evidence="10">Belongs to the insect chemoreceptor superfamily. Heteromeric odorant receptor channel (TC 1.A.69) family.</text>
</comment>
<evidence type="ECO:0000313" key="11">
    <source>
        <dbReference type="EMBL" id="RLU18130.1"/>
    </source>
</evidence>
<feature type="transmembrane region" description="Helical" evidence="10">
    <location>
        <begin position="66"/>
        <end position="84"/>
    </location>
</feature>
<name>A0A3L8DC86_OOCBI</name>
<organism evidence="11 12">
    <name type="scientific">Ooceraea biroi</name>
    <name type="common">Clonal raider ant</name>
    <name type="synonym">Cerapachys biroi</name>
    <dbReference type="NCBI Taxonomy" id="2015173"/>
    <lineage>
        <taxon>Eukaryota</taxon>
        <taxon>Metazoa</taxon>
        <taxon>Ecdysozoa</taxon>
        <taxon>Arthropoda</taxon>
        <taxon>Hexapoda</taxon>
        <taxon>Insecta</taxon>
        <taxon>Pterygota</taxon>
        <taxon>Neoptera</taxon>
        <taxon>Endopterygota</taxon>
        <taxon>Hymenoptera</taxon>
        <taxon>Apocrita</taxon>
        <taxon>Aculeata</taxon>
        <taxon>Formicoidea</taxon>
        <taxon>Formicidae</taxon>
        <taxon>Dorylinae</taxon>
        <taxon>Ooceraea</taxon>
    </lineage>
</organism>
<dbReference type="GO" id="GO:0007165">
    <property type="term" value="P:signal transduction"/>
    <property type="evidence" value="ECO:0007669"/>
    <property type="project" value="UniProtKB-KW"/>
</dbReference>
<accession>A0A3L8DC86</accession>
<evidence type="ECO:0000256" key="7">
    <source>
        <dbReference type="ARBA" id="ARBA00023136"/>
    </source>
</evidence>
<sequence length="393" mass="46381">MVFVGKRCVKLHRTMLMIVGLWPYQKPVIWRLQSVFFLSIYCCDLLFQFASFLTTTCNMDCILKRFSYLCITFVFITNYYSFYFNSEAVKQIFEHMQLDWKMFENSDAMKIFEEYLFESYIFTLFTCILLLIAASFTTTIECRSIILDIIIPMNESRQRKIEVDFELFVNEEQYFFWYLVQEVVGVGIGFWSVLTTGTLLTTVTKHSCATYKIVSYLIQNTVTIHTLQLPVVQRIQYMRRNICLSVYIHRRTLEFCKSLLLSFDMWYFPLLLVGVWSLSCILFRLYNAIIHFNDFYDIVLSCGLLLCYLIYMLMANFLGQSYSEHSVELLDSTYDTLWYVAPLPIQKLFLMMQKSIRSHKVVMGGVFVMSIEGFSTMMTSAVSYFTVMHAMRV</sequence>
<dbReference type="InterPro" id="IPR004117">
    <property type="entry name" value="7tm6_olfct_rcpt"/>
</dbReference>
<comment type="subcellular location">
    <subcellularLocation>
        <location evidence="1 10">Cell membrane</location>
        <topology evidence="1 10">Multi-pass membrane protein</topology>
    </subcellularLocation>
</comment>
<evidence type="ECO:0000256" key="10">
    <source>
        <dbReference type="RuleBase" id="RU351113"/>
    </source>
</evidence>
<dbReference type="GO" id="GO:0005886">
    <property type="term" value="C:plasma membrane"/>
    <property type="evidence" value="ECO:0007669"/>
    <property type="project" value="UniProtKB-SubCell"/>
</dbReference>
<evidence type="ECO:0000256" key="5">
    <source>
        <dbReference type="ARBA" id="ARBA00022725"/>
    </source>
</evidence>
<evidence type="ECO:0000256" key="8">
    <source>
        <dbReference type="ARBA" id="ARBA00023170"/>
    </source>
</evidence>
<dbReference type="GO" id="GO:0004984">
    <property type="term" value="F:olfactory receptor activity"/>
    <property type="evidence" value="ECO:0007669"/>
    <property type="project" value="InterPro"/>
</dbReference>
<dbReference type="AlphaFoldDB" id="A0A3L8DC86"/>
<evidence type="ECO:0000256" key="9">
    <source>
        <dbReference type="ARBA" id="ARBA00023224"/>
    </source>
</evidence>
<protein>
    <recommendedName>
        <fullName evidence="10">Odorant receptor</fullName>
    </recommendedName>
</protein>
<feature type="transmembrane region" description="Helical" evidence="10">
    <location>
        <begin position="174"/>
        <end position="194"/>
    </location>
</feature>
<keyword evidence="6 10" id="KW-1133">Transmembrane helix</keyword>
<feature type="transmembrane region" description="Helical" evidence="10">
    <location>
        <begin position="35"/>
        <end position="54"/>
    </location>
</feature>
<reference evidence="11 12" key="1">
    <citation type="journal article" date="2018" name="Genome Res.">
        <title>The genomic architecture and molecular evolution of ant odorant receptors.</title>
        <authorList>
            <person name="McKenzie S.K."/>
            <person name="Kronauer D.J.C."/>
        </authorList>
    </citation>
    <scope>NUCLEOTIDE SEQUENCE [LARGE SCALE GENOMIC DNA]</scope>
    <source>
        <strain evidence="11">Clonal line C1</strain>
    </source>
</reference>